<accession>G8RV96</accession>
<dbReference type="KEGG" id="mrh:MycrhN_2379"/>
<name>G8RV96_MYCRN</name>
<keyword evidence="3" id="KW-1185">Reference proteome</keyword>
<protein>
    <submittedName>
        <fullName evidence="2">Uncharacterized protein</fullName>
    </submittedName>
</protein>
<reference evidence="2 3" key="1">
    <citation type="submission" date="2011-12" db="EMBL/GenBank/DDBJ databases">
        <title>Complete sequence of Mycobacterium rhodesiae NBB3.</title>
        <authorList>
            <consortium name="US DOE Joint Genome Institute"/>
            <person name="Lucas S."/>
            <person name="Han J."/>
            <person name="Lapidus A."/>
            <person name="Cheng J.-F."/>
            <person name="Goodwin L."/>
            <person name="Pitluck S."/>
            <person name="Peters L."/>
            <person name="Mikhailova N."/>
            <person name="Gu W."/>
            <person name="Detter J.C."/>
            <person name="Han C."/>
            <person name="Tapia R."/>
            <person name="Land M."/>
            <person name="Hauser L."/>
            <person name="Kyrpides N."/>
            <person name="Ivanova N."/>
            <person name="Pagani I."/>
            <person name="Mattes T."/>
            <person name="Holmes A."/>
            <person name="Rutledge P."/>
            <person name="Paulsen I."/>
            <person name="Coleman N."/>
            <person name="Woyke T."/>
        </authorList>
    </citation>
    <scope>NUCLEOTIDE SEQUENCE [LARGE SCALE GENOMIC DNA]</scope>
    <source>
        <strain evidence="2 3">NBB3</strain>
    </source>
</reference>
<feature type="region of interest" description="Disordered" evidence="1">
    <location>
        <begin position="1"/>
        <end position="34"/>
    </location>
</feature>
<evidence type="ECO:0000313" key="2">
    <source>
        <dbReference type="EMBL" id="AEV72968.1"/>
    </source>
</evidence>
<dbReference type="EMBL" id="CP003169">
    <property type="protein sequence ID" value="AEV72968.1"/>
    <property type="molecule type" value="Genomic_DNA"/>
</dbReference>
<evidence type="ECO:0000256" key="1">
    <source>
        <dbReference type="SAM" id="MobiDB-lite"/>
    </source>
</evidence>
<dbReference type="Proteomes" id="UP000005442">
    <property type="component" value="Chromosome"/>
</dbReference>
<dbReference type="PROSITE" id="PS51257">
    <property type="entry name" value="PROKAR_LIPOPROTEIN"/>
    <property type="match status" value="1"/>
</dbReference>
<dbReference type="HOGENOM" id="CLU_2974587_0_0_11"/>
<sequence length="58" mass="5567">MISDPRGLQNGIPGGGVSGGGGVPTGAGGGAAGCGEPDHGYMVLVVTSTMPSEFQYQS</sequence>
<organism evidence="2 3">
    <name type="scientific">Mycolicibacterium rhodesiae (strain NBB3)</name>
    <name type="common">Mycobacterium rhodesiae</name>
    <dbReference type="NCBI Taxonomy" id="710685"/>
    <lineage>
        <taxon>Bacteria</taxon>
        <taxon>Bacillati</taxon>
        <taxon>Actinomycetota</taxon>
        <taxon>Actinomycetes</taxon>
        <taxon>Mycobacteriales</taxon>
        <taxon>Mycobacteriaceae</taxon>
        <taxon>Mycolicibacterium</taxon>
    </lineage>
</organism>
<dbReference type="AlphaFoldDB" id="G8RV96"/>
<gene>
    <name evidence="2" type="ordered locus">MycrhN_2379</name>
</gene>
<evidence type="ECO:0000313" key="3">
    <source>
        <dbReference type="Proteomes" id="UP000005442"/>
    </source>
</evidence>
<dbReference type="eggNOG" id="ENOG5030GFK">
    <property type="taxonomic scope" value="Bacteria"/>
</dbReference>
<proteinExistence type="predicted"/>
<feature type="compositionally biased region" description="Gly residues" evidence="1">
    <location>
        <begin position="12"/>
        <end position="33"/>
    </location>
</feature>